<dbReference type="AlphaFoldDB" id="A0A498KS46"/>
<dbReference type="RefSeq" id="WP_129070415.1">
    <property type="nucleotide sequence ID" value="NZ_RDFA01000008.1"/>
</dbReference>
<keyword evidence="3" id="KW-1185">Reference proteome</keyword>
<dbReference type="EMBL" id="RDFA01000008">
    <property type="protein sequence ID" value="RXK46616.1"/>
    <property type="molecule type" value="Genomic_DNA"/>
</dbReference>
<dbReference type="Pfam" id="PF12840">
    <property type="entry name" value="HTH_20"/>
    <property type="match status" value="1"/>
</dbReference>
<protein>
    <submittedName>
        <fullName evidence="2">ArsR family transcriptional regulator</fullName>
    </submittedName>
</protein>
<evidence type="ECO:0000313" key="3">
    <source>
        <dbReference type="Proteomes" id="UP000289691"/>
    </source>
</evidence>
<comment type="caution">
    <text evidence="2">The sequence shown here is derived from an EMBL/GenBank/DDBJ whole genome shotgun (WGS) entry which is preliminary data.</text>
</comment>
<dbReference type="Proteomes" id="UP000289691">
    <property type="component" value="Unassembled WGS sequence"/>
</dbReference>
<dbReference type="SUPFAM" id="SSF46785">
    <property type="entry name" value="Winged helix' DNA-binding domain"/>
    <property type="match status" value="1"/>
</dbReference>
<gene>
    <name evidence="2" type="ORF">EAF64_18220</name>
</gene>
<dbReference type="InterPro" id="IPR036388">
    <property type="entry name" value="WH-like_DNA-bd_sf"/>
</dbReference>
<feature type="region of interest" description="Disordered" evidence="1">
    <location>
        <begin position="1"/>
        <end position="22"/>
    </location>
</feature>
<evidence type="ECO:0000313" key="2">
    <source>
        <dbReference type="EMBL" id="RXK46616.1"/>
    </source>
</evidence>
<name>A0A498KS46_9EURY</name>
<dbReference type="OrthoDB" id="10985at2157"/>
<evidence type="ECO:0000256" key="1">
    <source>
        <dbReference type="SAM" id="MobiDB-lite"/>
    </source>
</evidence>
<reference evidence="2 3" key="1">
    <citation type="submission" date="2019-01" db="EMBL/GenBank/DDBJ databases">
        <title>Halorientalis sp. F13-25 a new haloarchaeum isolated from hypersaline water.</title>
        <authorList>
            <person name="Ana D.-V."/>
            <person name="Cristina S.-P."/>
            <person name="Antonio V."/>
        </authorList>
    </citation>
    <scope>NUCLEOTIDE SEQUENCE [LARGE SCALE GENOMIC DNA]</scope>
    <source>
        <strain evidence="2 3">F13-25</strain>
    </source>
</reference>
<sequence length="130" mass="14017">MSQSPSAVSSVKFAENASSDVTTVEGAEEIQHVLDALDDADCREILEATSEDARSANEVSDACDLPLSTTYRKLELLTDAGLLEERTRLSTTGKHSSEYVRTVEDVVVSLGTGGEMGLEVTQRARPARDR</sequence>
<organism evidence="2 3">
    <name type="scientific">Halorientalis pallida</name>
    <dbReference type="NCBI Taxonomy" id="2479928"/>
    <lineage>
        <taxon>Archaea</taxon>
        <taxon>Methanobacteriati</taxon>
        <taxon>Methanobacteriota</taxon>
        <taxon>Stenosarchaea group</taxon>
        <taxon>Halobacteria</taxon>
        <taxon>Halobacteriales</taxon>
        <taxon>Haloarculaceae</taxon>
        <taxon>Halorientalis</taxon>
    </lineage>
</organism>
<dbReference type="InterPro" id="IPR036390">
    <property type="entry name" value="WH_DNA-bd_sf"/>
</dbReference>
<accession>A0A498KS46</accession>
<dbReference type="Gene3D" id="1.10.10.10">
    <property type="entry name" value="Winged helix-like DNA-binding domain superfamily/Winged helix DNA-binding domain"/>
    <property type="match status" value="1"/>
</dbReference>
<dbReference type="InterPro" id="IPR011991">
    <property type="entry name" value="ArsR-like_HTH"/>
</dbReference>
<dbReference type="CDD" id="cd00090">
    <property type="entry name" value="HTH_ARSR"/>
    <property type="match status" value="1"/>
</dbReference>
<proteinExistence type="predicted"/>